<evidence type="ECO:0000256" key="1">
    <source>
        <dbReference type="SAM" id="MobiDB-lite"/>
    </source>
</evidence>
<protein>
    <submittedName>
        <fullName evidence="2">Uncharacterized protein</fullName>
    </submittedName>
</protein>
<feature type="region of interest" description="Disordered" evidence="1">
    <location>
        <begin position="31"/>
        <end position="52"/>
    </location>
</feature>
<gene>
    <name evidence="2" type="ORF">WICMUC_005648</name>
</gene>
<evidence type="ECO:0000313" key="3">
    <source>
        <dbReference type="Proteomes" id="UP000769528"/>
    </source>
</evidence>
<organism evidence="2 3">
    <name type="scientific">Wickerhamomyces mucosus</name>
    <dbReference type="NCBI Taxonomy" id="1378264"/>
    <lineage>
        <taxon>Eukaryota</taxon>
        <taxon>Fungi</taxon>
        <taxon>Dikarya</taxon>
        <taxon>Ascomycota</taxon>
        <taxon>Saccharomycotina</taxon>
        <taxon>Saccharomycetes</taxon>
        <taxon>Phaffomycetales</taxon>
        <taxon>Wickerhamomycetaceae</taxon>
        <taxon>Wickerhamomyces</taxon>
    </lineage>
</organism>
<dbReference type="OrthoDB" id="3980787at2759"/>
<dbReference type="AlphaFoldDB" id="A0A9P8T5S9"/>
<evidence type="ECO:0000313" key="2">
    <source>
        <dbReference type="EMBL" id="KAH3666380.1"/>
    </source>
</evidence>
<feature type="compositionally biased region" description="Basic and acidic residues" evidence="1">
    <location>
        <begin position="43"/>
        <end position="52"/>
    </location>
</feature>
<accession>A0A9P8T5S9</accession>
<sequence length="341" mass="39512">MNDITNIVTSSSNLVKSPSMHYMKKSHSITINNTKSPSKIGKSHNESQRLKNKRSRLDLIDNSQFTSFPLAPPPHLKKDHQKVTEFVKRSPKLKAVVEDEDLEEIYDTPDRSMVSEIDEPIIFIEDYIQQRSLKSKKISVLDLRKSMNLNETNEGTNYMSKAKLLLNDYHGISKMTPGLSSYTSSLLLTNVIEEDNDQISIISTAPTVKLSLDDSMIIPEFSHSTTSLKYCIICENPLYELSSHLCRHENNEKFNEFVCSSCTERYETLSRLIEEHDEIYEDERKRQKLNNQFSKELIGNLQSHLNNHDKAWFEKARKTLRWRWRLTGLLPKFLGQMSSYS</sequence>
<reference evidence="2" key="1">
    <citation type="journal article" date="2021" name="Open Biol.">
        <title>Shared evolutionary footprints suggest mitochondrial oxidative damage underlies multiple complex I losses in fungi.</title>
        <authorList>
            <person name="Schikora-Tamarit M.A."/>
            <person name="Marcet-Houben M."/>
            <person name="Nosek J."/>
            <person name="Gabaldon T."/>
        </authorList>
    </citation>
    <scope>NUCLEOTIDE SEQUENCE</scope>
    <source>
        <strain evidence="2">CBS6341</strain>
    </source>
</reference>
<comment type="caution">
    <text evidence="2">The sequence shown here is derived from an EMBL/GenBank/DDBJ whole genome shotgun (WGS) entry which is preliminary data.</text>
</comment>
<dbReference type="Proteomes" id="UP000769528">
    <property type="component" value="Unassembled WGS sequence"/>
</dbReference>
<name>A0A9P8T5S9_9ASCO</name>
<reference evidence="2" key="2">
    <citation type="submission" date="2021-01" db="EMBL/GenBank/DDBJ databases">
        <authorList>
            <person name="Schikora-Tamarit M.A."/>
        </authorList>
    </citation>
    <scope>NUCLEOTIDE SEQUENCE</scope>
    <source>
        <strain evidence="2">CBS6341</strain>
    </source>
</reference>
<keyword evidence="3" id="KW-1185">Reference proteome</keyword>
<proteinExistence type="predicted"/>
<dbReference type="EMBL" id="JAEUBF010001445">
    <property type="protein sequence ID" value="KAH3666380.1"/>
    <property type="molecule type" value="Genomic_DNA"/>
</dbReference>